<organism evidence="3 4">
    <name type="scientific">Elysia marginata</name>
    <dbReference type="NCBI Taxonomy" id="1093978"/>
    <lineage>
        <taxon>Eukaryota</taxon>
        <taxon>Metazoa</taxon>
        <taxon>Spiralia</taxon>
        <taxon>Lophotrochozoa</taxon>
        <taxon>Mollusca</taxon>
        <taxon>Gastropoda</taxon>
        <taxon>Heterobranchia</taxon>
        <taxon>Euthyneura</taxon>
        <taxon>Panpulmonata</taxon>
        <taxon>Sacoglossa</taxon>
        <taxon>Placobranchoidea</taxon>
        <taxon>Plakobranchidae</taxon>
        <taxon>Elysia</taxon>
    </lineage>
</organism>
<evidence type="ECO:0000313" key="4">
    <source>
        <dbReference type="Proteomes" id="UP000762676"/>
    </source>
</evidence>
<accession>A0AAV4JFH3</accession>
<dbReference type="Proteomes" id="UP000762676">
    <property type="component" value="Unassembled WGS sequence"/>
</dbReference>
<feature type="region of interest" description="Disordered" evidence="2">
    <location>
        <begin position="504"/>
        <end position="557"/>
    </location>
</feature>
<dbReference type="AlphaFoldDB" id="A0AAV4JFH3"/>
<evidence type="ECO:0000313" key="3">
    <source>
        <dbReference type="EMBL" id="GFS20126.1"/>
    </source>
</evidence>
<proteinExistence type="predicted"/>
<comment type="caution">
    <text evidence="3">The sequence shown here is derived from an EMBL/GenBank/DDBJ whole genome shotgun (WGS) entry which is preliminary data.</text>
</comment>
<keyword evidence="1" id="KW-0175">Coiled coil</keyword>
<reference evidence="3 4" key="1">
    <citation type="journal article" date="2021" name="Elife">
        <title>Chloroplast acquisition without the gene transfer in kleptoplastic sea slugs, Plakobranchus ocellatus.</title>
        <authorList>
            <person name="Maeda T."/>
            <person name="Takahashi S."/>
            <person name="Yoshida T."/>
            <person name="Shimamura S."/>
            <person name="Takaki Y."/>
            <person name="Nagai Y."/>
            <person name="Toyoda A."/>
            <person name="Suzuki Y."/>
            <person name="Arimoto A."/>
            <person name="Ishii H."/>
            <person name="Satoh N."/>
            <person name="Nishiyama T."/>
            <person name="Hasebe M."/>
            <person name="Maruyama T."/>
            <person name="Minagawa J."/>
            <person name="Obokata J."/>
            <person name="Shigenobu S."/>
        </authorList>
    </citation>
    <scope>NUCLEOTIDE SEQUENCE [LARGE SCALE GENOMIC DNA]</scope>
</reference>
<feature type="region of interest" description="Disordered" evidence="2">
    <location>
        <begin position="989"/>
        <end position="1060"/>
    </location>
</feature>
<keyword evidence="4" id="KW-1185">Reference proteome</keyword>
<evidence type="ECO:0000256" key="2">
    <source>
        <dbReference type="SAM" id="MobiDB-lite"/>
    </source>
</evidence>
<feature type="compositionally biased region" description="Polar residues" evidence="2">
    <location>
        <begin position="989"/>
        <end position="1019"/>
    </location>
</feature>
<feature type="compositionally biased region" description="Low complexity" evidence="2">
    <location>
        <begin position="1036"/>
        <end position="1052"/>
    </location>
</feature>
<evidence type="ECO:0000256" key="1">
    <source>
        <dbReference type="SAM" id="Coils"/>
    </source>
</evidence>
<feature type="compositionally biased region" description="Polar residues" evidence="2">
    <location>
        <begin position="525"/>
        <end position="535"/>
    </location>
</feature>
<dbReference type="EMBL" id="BMAT01010094">
    <property type="protein sequence ID" value="GFS20126.1"/>
    <property type="molecule type" value="Genomic_DNA"/>
</dbReference>
<feature type="compositionally biased region" description="Basic and acidic residues" evidence="2">
    <location>
        <begin position="536"/>
        <end position="552"/>
    </location>
</feature>
<gene>
    <name evidence="3" type="ORF">ElyMa_005049100</name>
</gene>
<feature type="compositionally biased region" description="Basic and acidic residues" evidence="2">
    <location>
        <begin position="506"/>
        <end position="523"/>
    </location>
</feature>
<feature type="coiled-coil region" evidence="1">
    <location>
        <begin position="1168"/>
        <end position="1195"/>
    </location>
</feature>
<feature type="region of interest" description="Disordered" evidence="2">
    <location>
        <begin position="1087"/>
        <end position="1109"/>
    </location>
</feature>
<protein>
    <submittedName>
        <fullName evidence="3">Uncharacterized protein</fullName>
    </submittedName>
</protein>
<name>A0AAV4JFH3_9GAST</name>
<sequence length="1270" mass="142035">MPLNQGGVPSSVSVQEAMPCNMYYTRSSSRSSSSVSTRPVRWRQASARQVAEDANCFHDPVDLSWGSSFLDKTPGGSSRSSGKAISTERLAELEMLKRELRDSRKFSLSDFQFRTMSRQNLSNLSSQRSLLYPPLTRTRSNMRHHSQMNNNSMAFESSCGEDWFADQVMSEVYLARSVSDTVIALSREGYEKSLVGSNKNEKSVPFSVLQLNLHPKNLEIKSEVFETELAMTFSTTPKIINRPSTNVDINEVKCNKDSNFSERAEKYAESNKEEHLYEHQSKISSLTGAASDICEEDCVNSTVGENIVASLSTEFRGVESVGEFENGVDKGHSKVGIDLYRNTNSSVGKSRDKTTESYSSTATGKVSVGGQYFVCGKNSNNCNYINVCLKNVNNEKPSNNNDDASFLKRGSSKNTAIHYQTSHSGTGTTLSNEPIDAVLSKKISSANIRPQVIKNKLGFRKDRGSLQKMPFLAKLKKPVQSASSLLKRFSFKNASLHSNKLPVDTHNAEQHGHSLDSDNRGAPKETNTASESSFTSDRESKQAVSDRRKDASTGHLQHYRYSEPNPFAWIYENRQSFSGNPGEIVLPATFLDLFVRKTAPKTSDLPSYQTLEAEEKYRHFCKELKTENRQHEQSCLSKCDPNKAMSYDFHNDACGQDPKRFIYHDQETTFPVSPWSSPLTSHTFYTHVWRRSAHASQEFLNNLSLNTSTSNEEHHQSARIRSRVREILCKWRQIALKNEARDKEVPIEVARILPRIHRRAPYRALRASLRNAARWRNEMRTPAFGTLKVSNAETETKNYHAITSTTSKSLQVQKIIGNGTPMLIDAKERSTQQNTHKFSRKDIACVENGLAPTEICCDNVDRIENNIEPNLQATLDLEDDCSVLERTETPLRVKTMDTGTNNVTVFPVSCSSESHCIGTSGNPDAPVRIKPIHTCTNNVTVIPVSYPSDGHCIETSGSPDVQASPERVTPRELQRNDFVKDIDLNSTVPTNDLLSSSAKSVKAENQTQSLSFSQSSRYPLSSKPFNHDLDLTPLVSSGPRKSRSSQSQQHSQNIVHKTPPFVSYGTKDVVFGSSYSLRRQPSLINRSYSEPSFAPHSLQKDQQANQSRNKDLRRTFIESEKCLSSDDKLLEKTEIAPSSSDAHISVENETIINAYQDFCLEDDETMGLINVEDTLEEMRARCARALKAKEKLMADADTIGLWDTWQCPPHTQRFCGDGYGISDLGSMTFGLPSQTCRSLREFHKASQGQVIGTLTIEYTKPPVEGLVVLQ</sequence>